<organism evidence="1 2">
    <name type="scientific">Megalurothrips usitatus</name>
    <name type="common">bean blossom thrips</name>
    <dbReference type="NCBI Taxonomy" id="439358"/>
    <lineage>
        <taxon>Eukaryota</taxon>
        <taxon>Metazoa</taxon>
        <taxon>Ecdysozoa</taxon>
        <taxon>Arthropoda</taxon>
        <taxon>Hexapoda</taxon>
        <taxon>Insecta</taxon>
        <taxon>Pterygota</taxon>
        <taxon>Neoptera</taxon>
        <taxon>Paraneoptera</taxon>
        <taxon>Thysanoptera</taxon>
        <taxon>Terebrantia</taxon>
        <taxon>Thripoidea</taxon>
        <taxon>Thripidae</taxon>
        <taxon>Megalurothrips</taxon>
    </lineage>
</organism>
<dbReference type="EMBL" id="JAPTSV010000007">
    <property type="protein sequence ID" value="KAJ1526433.1"/>
    <property type="molecule type" value="Genomic_DNA"/>
</dbReference>
<evidence type="ECO:0000313" key="1">
    <source>
        <dbReference type="EMBL" id="KAJ1526433.1"/>
    </source>
</evidence>
<dbReference type="Proteomes" id="UP001075354">
    <property type="component" value="Chromosome 7"/>
</dbReference>
<protein>
    <submittedName>
        <fullName evidence="1">Uncharacterized protein</fullName>
    </submittedName>
</protein>
<proteinExistence type="predicted"/>
<dbReference type="AlphaFoldDB" id="A0AAV7XP57"/>
<reference evidence="1" key="1">
    <citation type="submission" date="2022-12" db="EMBL/GenBank/DDBJ databases">
        <title>Chromosome-level genome assembly of the bean flower thrips Megalurothrips usitatus.</title>
        <authorList>
            <person name="Ma L."/>
            <person name="Liu Q."/>
            <person name="Li H."/>
            <person name="Cai W."/>
        </authorList>
    </citation>
    <scope>NUCLEOTIDE SEQUENCE</scope>
    <source>
        <strain evidence="1">Cailab_2022a</strain>
    </source>
</reference>
<comment type="caution">
    <text evidence="1">The sequence shown here is derived from an EMBL/GenBank/DDBJ whole genome shotgun (WGS) entry which is preliminary data.</text>
</comment>
<sequence>MGASVVVRKRWSGSVAAEFIPPTGGRLQGDRLSVGGSARVRVTAEGDAFARFMLCDDKQCSLVDVLGITPDKRISYWTQTEADAEGYRGRFGAGGDLFVPFPSGAHEFVVERRSEKEASVWLASRPDRVATVAVRPGGDRLFVKDPWRGTVRVQFLSGE</sequence>
<accession>A0AAV7XP57</accession>
<name>A0AAV7XP57_9NEOP</name>
<keyword evidence="2" id="KW-1185">Reference proteome</keyword>
<evidence type="ECO:0000313" key="2">
    <source>
        <dbReference type="Proteomes" id="UP001075354"/>
    </source>
</evidence>
<gene>
    <name evidence="1" type="ORF">ONE63_009567</name>
</gene>